<comment type="caution">
    <text evidence="1">The sequence shown here is derived from an EMBL/GenBank/DDBJ whole genome shotgun (WGS) entry which is preliminary data.</text>
</comment>
<evidence type="ECO:0000313" key="1">
    <source>
        <dbReference type="EMBL" id="KAJ0980758.1"/>
    </source>
</evidence>
<gene>
    <name evidence="1" type="ORF">J5N97_009013</name>
</gene>
<protein>
    <submittedName>
        <fullName evidence="1">Uncharacterized protein</fullName>
    </submittedName>
</protein>
<dbReference type="EMBL" id="JAGGNH010000002">
    <property type="protein sequence ID" value="KAJ0980758.1"/>
    <property type="molecule type" value="Genomic_DNA"/>
</dbReference>
<proteinExistence type="predicted"/>
<dbReference type="OrthoDB" id="5583at2759"/>
<keyword evidence="2" id="KW-1185">Reference proteome</keyword>
<reference evidence="1" key="2">
    <citation type="journal article" date="2022" name="Hortic Res">
        <title>The genome of Dioscorea zingiberensis sheds light on the biosynthesis, origin and evolution of the medicinally important diosgenin saponins.</title>
        <authorList>
            <person name="Li Y."/>
            <person name="Tan C."/>
            <person name="Li Z."/>
            <person name="Guo J."/>
            <person name="Li S."/>
            <person name="Chen X."/>
            <person name="Wang C."/>
            <person name="Dai X."/>
            <person name="Yang H."/>
            <person name="Song W."/>
            <person name="Hou L."/>
            <person name="Xu J."/>
            <person name="Tong Z."/>
            <person name="Xu A."/>
            <person name="Yuan X."/>
            <person name="Wang W."/>
            <person name="Yang Q."/>
            <person name="Chen L."/>
            <person name="Sun Z."/>
            <person name="Wang K."/>
            <person name="Pan B."/>
            <person name="Chen J."/>
            <person name="Bao Y."/>
            <person name="Liu F."/>
            <person name="Qi X."/>
            <person name="Gang D.R."/>
            <person name="Wen J."/>
            <person name="Li J."/>
        </authorList>
    </citation>
    <scope>NUCLEOTIDE SEQUENCE</scope>
    <source>
        <strain evidence="1">Dzin_1.0</strain>
    </source>
</reference>
<evidence type="ECO:0000313" key="2">
    <source>
        <dbReference type="Proteomes" id="UP001085076"/>
    </source>
</evidence>
<dbReference type="Proteomes" id="UP001085076">
    <property type="component" value="Miscellaneous, Linkage group lg02"/>
</dbReference>
<accession>A0A9D5CWS9</accession>
<organism evidence="1 2">
    <name type="scientific">Dioscorea zingiberensis</name>
    <dbReference type="NCBI Taxonomy" id="325984"/>
    <lineage>
        <taxon>Eukaryota</taxon>
        <taxon>Viridiplantae</taxon>
        <taxon>Streptophyta</taxon>
        <taxon>Embryophyta</taxon>
        <taxon>Tracheophyta</taxon>
        <taxon>Spermatophyta</taxon>
        <taxon>Magnoliopsida</taxon>
        <taxon>Liliopsida</taxon>
        <taxon>Dioscoreales</taxon>
        <taxon>Dioscoreaceae</taxon>
        <taxon>Dioscorea</taxon>
    </lineage>
</organism>
<sequence>MQLVVETHLAHILLHQVQILHGLNEVIEGGSVVLSFDLKNQNVLVDGDLNEEVENLSLASFIFSSFSYRFGDGTGSQRPILPHYDDPVDYAGVNLVETS</sequence>
<name>A0A9D5CWS9_9LILI</name>
<reference evidence="1" key="1">
    <citation type="submission" date="2021-03" db="EMBL/GenBank/DDBJ databases">
        <authorList>
            <person name="Li Z."/>
            <person name="Yang C."/>
        </authorList>
    </citation>
    <scope>NUCLEOTIDE SEQUENCE</scope>
    <source>
        <strain evidence="1">Dzin_1.0</strain>
        <tissue evidence="1">Leaf</tissue>
    </source>
</reference>
<dbReference type="AlphaFoldDB" id="A0A9D5CWS9"/>